<dbReference type="EMBL" id="CP017708">
    <property type="protein sequence ID" value="WAN69523.1"/>
    <property type="molecule type" value="Genomic_DNA"/>
</dbReference>
<sequence length="46" mass="5633">MIKWYYFDYVPTLPHIHYLPTLLYYPTTEPNVIAQPHRMRSHKRGS</sequence>
<protein>
    <submittedName>
        <fullName evidence="1">Uncharacterized protein</fullName>
    </submittedName>
</protein>
<reference evidence="1" key="1">
    <citation type="journal article" date="2017" name="Proc. Natl. Acad. Sci. U.S.A.">
        <title>Comparative genomics uncovers the prolific and distinctive metabolic potential of the cyanobacterial genus Moorea.</title>
        <authorList>
            <person name="Leao T."/>
            <person name="Castelao G."/>
            <person name="Korobeynikov A."/>
            <person name="Monroe E.A."/>
            <person name="Podell S."/>
            <person name="Glukhov E."/>
            <person name="Allen E.E."/>
            <person name="Gerwick W.H."/>
            <person name="Gerwick L."/>
        </authorList>
    </citation>
    <scope>NUCLEOTIDE SEQUENCE</scope>
    <source>
        <strain evidence="1">JHB</strain>
    </source>
</reference>
<accession>A0A9Q9STU3</accession>
<name>A0A9Q9STU3_MOOP1</name>
<dbReference type="Proteomes" id="UP000176944">
    <property type="component" value="Chromosome"/>
</dbReference>
<gene>
    <name evidence="1" type="ORF">BJP36_36130</name>
</gene>
<reference evidence="1" key="2">
    <citation type="submission" date="2022-10" db="EMBL/GenBank/DDBJ databases">
        <authorList>
            <person name="Ngo T.-E."/>
        </authorList>
    </citation>
    <scope>NUCLEOTIDE SEQUENCE</scope>
    <source>
        <strain evidence="1">JHB</strain>
    </source>
</reference>
<evidence type="ECO:0000313" key="1">
    <source>
        <dbReference type="EMBL" id="WAN69523.1"/>
    </source>
</evidence>
<proteinExistence type="predicted"/>
<dbReference type="AlphaFoldDB" id="A0A9Q9STU3"/>
<organism evidence="1">
    <name type="scientific">Moorena producens (strain JHB)</name>
    <dbReference type="NCBI Taxonomy" id="1454205"/>
    <lineage>
        <taxon>Bacteria</taxon>
        <taxon>Bacillati</taxon>
        <taxon>Cyanobacteriota</taxon>
        <taxon>Cyanophyceae</taxon>
        <taxon>Coleofasciculales</taxon>
        <taxon>Coleofasciculaceae</taxon>
        <taxon>Moorena</taxon>
    </lineage>
</organism>